<dbReference type="InterPro" id="IPR039476">
    <property type="entry name" value="P2CMN_synthase_LarB"/>
</dbReference>
<dbReference type="SUPFAM" id="SSF52255">
    <property type="entry name" value="N5-CAIR mutase (phosphoribosylaminoimidazole carboxylase, PurE)"/>
    <property type="match status" value="1"/>
</dbReference>
<accession>A0A6B0Z215</accession>
<evidence type="ECO:0000313" key="2">
    <source>
        <dbReference type="EMBL" id="MXY95688.1"/>
    </source>
</evidence>
<reference evidence="2" key="1">
    <citation type="submission" date="2019-09" db="EMBL/GenBank/DDBJ databases">
        <title>Characterisation of the sponge microbiome using genome-centric metagenomics.</title>
        <authorList>
            <person name="Engelberts J.P."/>
            <person name="Robbins S.J."/>
            <person name="De Goeij J.M."/>
            <person name="Aranda M."/>
            <person name="Bell S.C."/>
            <person name="Webster N.S."/>
        </authorList>
    </citation>
    <scope>NUCLEOTIDE SEQUENCE</scope>
    <source>
        <strain evidence="2">SB0664_bin_27</strain>
    </source>
</reference>
<dbReference type="PANTHER" id="PTHR43064:SF1">
    <property type="entry name" value="SLL1489 PROTEIN"/>
    <property type="match status" value="1"/>
</dbReference>
<dbReference type="SMART" id="SM01001">
    <property type="entry name" value="AIRC"/>
    <property type="match status" value="1"/>
</dbReference>
<organism evidence="2">
    <name type="scientific">Caldilineaceae bacterium SB0664_bin_27</name>
    <dbReference type="NCBI Taxonomy" id="2605260"/>
    <lineage>
        <taxon>Bacteria</taxon>
        <taxon>Bacillati</taxon>
        <taxon>Chloroflexota</taxon>
        <taxon>Caldilineae</taxon>
        <taxon>Caldilineales</taxon>
        <taxon>Caldilineaceae</taxon>
    </lineage>
</organism>
<dbReference type="PANTHER" id="PTHR43064">
    <property type="entry name" value="PHOSPHORIBOSYLAMINOIMIDAZOLE CARBOXYLASE-RELATED"/>
    <property type="match status" value="1"/>
</dbReference>
<dbReference type="InterPro" id="IPR000031">
    <property type="entry name" value="PurE_dom"/>
</dbReference>
<gene>
    <name evidence="2" type="primary">larB</name>
    <name evidence="2" type="ORF">F4Y42_19800</name>
</gene>
<dbReference type="Pfam" id="PF00731">
    <property type="entry name" value="AIRC"/>
    <property type="match status" value="1"/>
</dbReference>
<sequence length="279" mass="29304">MNETQLAALLTEVAGGTLSVDDALTRLRSLPFEALEDVATLDHHRSLRTGFPEVIYCEGKTEDQVAQITEKLAARSPRLLGTRATEAQFRAASQRVPDLEWNELAHCIWMDREPGKDLKTGAAVVCAGTSDLPVLEEASLTLRLMGHEPRRITDVGVAGLHRLIPHIPVLQEANVVVVIAGMEGALASVVAGLTQAPVIAVPTSVGYGASFGGIAALLAMLNGCASGMAVVNIDNGYGAAHMAALINEKIEKYAPASSNGYTPTAYDAQSAAGSQPGLR</sequence>
<dbReference type="NCBIfam" id="NF033503">
    <property type="entry name" value="LarB"/>
    <property type="match status" value="1"/>
</dbReference>
<proteinExistence type="predicted"/>
<comment type="caution">
    <text evidence="2">The sequence shown here is derived from an EMBL/GenBank/DDBJ whole genome shotgun (WGS) entry which is preliminary data.</text>
</comment>
<dbReference type="GO" id="GO:0006189">
    <property type="term" value="P:'de novo' IMP biosynthetic process"/>
    <property type="evidence" value="ECO:0007669"/>
    <property type="project" value="InterPro"/>
</dbReference>
<dbReference type="EMBL" id="VXRG01000167">
    <property type="protein sequence ID" value="MXY95688.1"/>
    <property type="molecule type" value="Genomic_DNA"/>
</dbReference>
<feature type="domain" description="PurE" evidence="1">
    <location>
        <begin position="120"/>
        <end position="252"/>
    </location>
</feature>
<dbReference type="GO" id="GO:0016787">
    <property type="term" value="F:hydrolase activity"/>
    <property type="evidence" value="ECO:0007669"/>
    <property type="project" value="InterPro"/>
</dbReference>
<name>A0A6B0Z215_9CHLR</name>
<protein>
    <submittedName>
        <fullName evidence="2">Nickel pincer cofactor biosynthesis protein LarB</fullName>
    </submittedName>
</protein>
<evidence type="ECO:0000259" key="1">
    <source>
        <dbReference type="SMART" id="SM01001"/>
    </source>
</evidence>
<dbReference type="AlphaFoldDB" id="A0A6B0Z215"/>
<dbReference type="Gene3D" id="3.40.50.1970">
    <property type="match status" value="1"/>
</dbReference>